<evidence type="ECO:0000313" key="2">
    <source>
        <dbReference type="Proteomes" id="UP000299102"/>
    </source>
</evidence>
<dbReference type="EMBL" id="BGZK01000632">
    <property type="protein sequence ID" value="GBP53724.1"/>
    <property type="molecule type" value="Genomic_DNA"/>
</dbReference>
<evidence type="ECO:0000313" key="1">
    <source>
        <dbReference type="EMBL" id="GBP53724.1"/>
    </source>
</evidence>
<gene>
    <name evidence="1" type="ORF">EVAR_39878_1</name>
</gene>
<dbReference type="AlphaFoldDB" id="A0A4C1WUK8"/>
<accession>A0A4C1WUK8</accession>
<comment type="caution">
    <text evidence="1">The sequence shown here is derived from an EMBL/GenBank/DDBJ whole genome shotgun (WGS) entry which is preliminary data.</text>
</comment>
<dbReference type="Proteomes" id="UP000299102">
    <property type="component" value="Unassembled WGS sequence"/>
</dbReference>
<sequence length="134" mass="14876">MSVWGTAQFTSRGDSQAKCVRLGDILRATPSPMTLLRRGNPEGFHVFRAIGTPVPSGPLRRSLYRVRTKRAGSLKFEERLQGKKEKAPLVLTKKIKETNAADEPTLSQGRGKLIDFGRRGRAQCDCDGPRRVRG</sequence>
<organism evidence="1 2">
    <name type="scientific">Eumeta variegata</name>
    <name type="common">Bagworm moth</name>
    <name type="synonym">Eumeta japonica</name>
    <dbReference type="NCBI Taxonomy" id="151549"/>
    <lineage>
        <taxon>Eukaryota</taxon>
        <taxon>Metazoa</taxon>
        <taxon>Ecdysozoa</taxon>
        <taxon>Arthropoda</taxon>
        <taxon>Hexapoda</taxon>
        <taxon>Insecta</taxon>
        <taxon>Pterygota</taxon>
        <taxon>Neoptera</taxon>
        <taxon>Endopterygota</taxon>
        <taxon>Lepidoptera</taxon>
        <taxon>Glossata</taxon>
        <taxon>Ditrysia</taxon>
        <taxon>Tineoidea</taxon>
        <taxon>Psychidae</taxon>
        <taxon>Oiketicinae</taxon>
        <taxon>Eumeta</taxon>
    </lineage>
</organism>
<protein>
    <submittedName>
        <fullName evidence="1">Uncharacterized protein</fullName>
    </submittedName>
</protein>
<keyword evidence="2" id="KW-1185">Reference proteome</keyword>
<proteinExistence type="predicted"/>
<reference evidence="1 2" key="1">
    <citation type="journal article" date="2019" name="Commun. Biol.">
        <title>The bagworm genome reveals a unique fibroin gene that provides high tensile strength.</title>
        <authorList>
            <person name="Kono N."/>
            <person name="Nakamura H."/>
            <person name="Ohtoshi R."/>
            <person name="Tomita M."/>
            <person name="Numata K."/>
            <person name="Arakawa K."/>
        </authorList>
    </citation>
    <scope>NUCLEOTIDE SEQUENCE [LARGE SCALE GENOMIC DNA]</scope>
</reference>
<name>A0A4C1WUK8_EUMVA</name>